<accession>A0A3B0SAA0</accession>
<dbReference type="GO" id="GO:0031956">
    <property type="term" value="F:medium-chain fatty acid-CoA ligase activity"/>
    <property type="evidence" value="ECO:0007669"/>
    <property type="project" value="TreeGrafter"/>
</dbReference>
<dbReference type="InterPro" id="IPR025110">
    <property type="entry name" value="AMP-bd_C"/>
</dbReference>
<evidence type="ECO:0000259" key="4">
    <source>
        <dbReference type="Pfam" id="PF13193"/>
    </source>
</evidence>
<dbReference type="EC" id="6.2.1.3" evidence="5"/>
<dbReference type="InterPro" id="IPR020845">
    <property type="entry name" value="AMP-binding_CS"/>
</dbReference>
<dbReference type="AlphaFoldDB" id="A0A3B0SAA0"/>
<dbReference type="GO" id="GO:0004467">
    <property type="term" value="F:long-chain fatty acid-CoA ligase activity"/>
    <property type="evidence" value="ECO:0007669"/>
    <property type="project" value="UniProtKB-EC"/>
</dbReference>
<comment type="similarity">
    <text evidence="1">Belongs to the ATP-dependent AMP-binding enzyme family.</text>
</comment>
<gene>
    <name evidence="5" type="ORF">MNBD_ALPHA04-256</name>
</gene>
<dbReference type="CDD" id="cd17631">
    <property type="entry name" value="FACL_FadD13-like"/>
    <property type="match status" value="1"/>
</dbReference>
<name>A0A3B0SAA0_9ZZZZ</name>
<reference evidence="5" key="1">
    <citation type="submission" date="2018-06" db="EMBL/GenBank/DDBJ databases">
        <authorList>
            <person name="Zhirakovskaya E."/>
        </authorList>
    </citation>
    <scope>NUCLEOTIDE SEQUENCE</scope>
</reference>
<evidence type="ECO:0000313" key="5">
    <source>
        <dbReference type="EMBL" id="VAW00913.1"/>
    </source>
</evidence>
<dbReference type="Gene3D" id="3.40.50.12780">
    <property type="entry name" value="N-terminal domain of ligase-like"/>
    <property type="match status" value="1"/>
</dbReference>
<organism evidence="5">
    <name type="scientific">hydrothermal vent metagenome</name>
    <dbReference type="NCBI Taxonomy" id="652676"/>
    <lineage>
        <taxon>unclassified sequences</taxon>
        <taxon>metagenomes</taxon>
        <taxon>ecological metagenomes</taxon>
    </lineage>
</organism>
<dbReference type="Pfam" id="PF00501">
    <property type="entry name" value="AMP-binding"/>
    <property type="match status" value="1"/>
</dbReference>
<evidence type="ECO:0000259" key="3">
    <source>
        <dbReference type="Pfam" id="PF00501"/>
    </source>
</evidence>
<proteinExistence type="inferred from homology"/>
<evidence type="ECO:0000256" key="1">
    <source>
        <dbReference type="ARBA" id="ARBA00006432"/>
    </source>
</evidence>
<dbReference type="PANTHER" id="PTHR43201:SF5">
    <property type="entry name" value="MEDIUM-CHAIN ACYL-COA LIGASE ACSF2, MITOCHONDRIAL"/>
    <property type="match status" value="1"/>
</dbReference>
<dbReference type="InterPro" id="IPR045851">
    <property type="entry name" value="AMP-bd_C_sf"/>
</dbReference>
<dbReference type="EMBL" id="UOEF01000313">
    <property type="protein sequence ID" value="VAW00913.1"/>
    <property type="molecule type" value="Genomic_DNA"/>
</dbReference>
<feature type="domain" description="AMP-dependent synthetase/ligase" evidence="3">
    <location>
        <begin position="13"/>
        <end position="371"/>
    </location>
</feature>
<keyword evidence="2 5" id="KW-0436">Ligase</keyword>
<evidence type="ECO:0000256" key="2">
    <source>
        <dbReference type="ARBA" id="ARBA00022598"/>
    </source>
</evidence>
<protein>
    <submittedName>
        <fullName evidence="5">Long-chain-fatty-acid--CoA ligase</fullName>
        <ecNumber evidence="5">6.2.1.3</ecNumber>
    </submittedName>
</protein>
<dbReference type="FunFam" id="3.30.300.30:FF:000008">
    <property type="entry name" value="2,3-dihydroxybenzoate-AMP ligase"/>
    <property type="match status" value="1"/>
</dbReference>
<dbReference type="SUPFAM" id="SSF56801">
    <property type="entry name" value="Acetyl-CoA synthetase-like"/>
    <property type="match status" value="1"/>
</dbReference>
<dbReference type="Gene3D" id="3.30.300.30">
    <property type="match status" value="1"/>
</dbReference>
<dbReference type="Pfam" id="PF13193">
    <property type="entry name" value="AMP-binding_C"/>
    <property type="match status" value="1"/>
</dbReference>
<sequence length="514" mass="56298">MIVKAYDWVAHYAIRHGWKTACIDIDGTTGLTYSELDERACRLASFLTSKLLVEKGDRVAILAYNSADYLVLQQACLKTGAILLPLNWRLTAPELIYQVTNSEPKVLIYGDEFADVAKVVAAERDIAHLIEWREEAGDSEFEQAIKSGAADYKSVDVYLDDPWAIMYTSGTTGFPKGAILTHGMAFFNAVSYAIVNHVASDTVNLCFLPLFHTGGLNNCVNPVFHKGGTVILCRQFDPGTVLGLISDPDLAITNVMGVPAIFLMLSQHADFDKTDFSRVVNAPVGGAPVPISMHKLWRSRGVALQEGYGLTEGGPAVIISEIDQPLDKAGAAGKPVLHGELRLVDPDGKDVRRGEIGEIWIRGPAVTPGYWNNPEANAKAFVDGWFCTGDAAYCDEDGYYYIVDRWKDMYISGGENVYPAEVENALYEIEQVAEVAVIGIAEEKWGEVGCAAIVVKPGEVLSEEQVVEHCAGRLARFKIPKKVVFLEALPRNAMNKVLKDTLRDRLGIGKLIKK</sequence>
<dbReference type="PANTHER" id="PTHR43201">
    <property type="entry name" value="ACYL-COA SYNTHETASE"/>
    <property type="match status" value="1"/>
</dbReference>
<dbReference type="InterPro" id="IPR000873">
    <property type="entry name" value="AMP-dep_synth/lig_dom"/>
</dbReference>
<dbReference type="PROSITE" id="PS00455">
    <property type="entry name" value="AMP_BINDING"/>
    <property type="match status" value="1"/>
</dbReference>
<feature type="domain" description="AMP-binding enzyme C-terminal" evidence="4">
    <location>
        <begin position="421"/>
        <end position="494"/>
    </location>
</feature>
<dbReference type="InterPro" id="IPR042099">
    <property type="entry name" value="ANL_N_sf"/>
</dbReference>